<dbReference type="STRING" id="223786.SAMN05216234_1579"/>
<evidence type="ECO:0008006" key="3">
    <source>
        <dbReference type="Google" id="ProtNLM"/>
    </source>
</evidence>
<dbReference type="RefSeq" id="WP_092914112.1">
    <property type="nucleotide sequence ID" value="NZ_FOXB01000057.1"/>
</dbReference>
<dbReference type="InterPro" id="IPR005500">
    <property type="entry name" value="DUF309"/>
</dbReference>
<accession>A0A1I5UA08</accession>
<sequence length="105" mass="12567">MGEACKTFIQLIKKCEYYEAHEVLEDIWFPRRFEKDEEILIIKGFINASVAFELVKKGRMEAAKKAWNVYLKYSPLLENSTSEHLPIYKEIEKLLEQKYEQLFRS</sequence>
<dbReference type="AlphaFoldDB" id="A0A1I5UA08"/>
<evidence type="ECO:0000313" key="2">
    <source>
        <dbReference type="Proteomes" id="UP000199227"/>
    </source>
</evidence>
<keyword evidence="2" id="KW-1185">Reference proteome</keyword>
<name>A0A1I5UA08_9BACT</name>
<dbReference type="SUPFAM" id="SSF140663">
    <property type="entry name" value="TTHA0068-like"/>
    <property type="match status" value="1"/>
</dbReference>
<gene>
    <name evidence="1" type="ORF">SAMN05216234_1579</name>
</gene>
<dbReference type="EMBL" id="FOXB01000057">
    <property type="protein sequence ID" value="SFP92058.1"/>
    <property type="molecule type" value="Genomic_DNA"/>
</dbReference>
<proteinExistence type="predicted"/>
<reference evidence="1 2" key="1">
    <citation type="submission" date="2016-10" db="EMBL/GenBank/DDBJ databases">
        <authorList>
            <person name="de Groot N.N."/>
        </authorList>
    </citation>
    <scope>NUCLEOTIDE SEQUENCE [LARGE SCALE GENOMIC DNA]</scope>
    <source>
        <strain evidence="1 2">EP1-55-1</strain>
    </source>
</reference>
<dbReference type="Gene3D" id="1.10.3450.10">
    <property type="entry name" value="TTHA0068-like"/>
    <property type="match status" value="1"/>
</dbReference>
<protein>
    <recommendedName>
        <fullName evidence="3">DUF309 domain-containing protein</fullName>
    </recommendedName>
</protein>
<dbReference type="OrthoDB" id="5372903at2"/>
<evidence type="ECO:0000313" key="1">
    <source>
        <dbReference type="EMBL" id="SFP92058.1"/>
    </source>
</evidence>
<organism evidence="1 2">
    <name type="scientific">Hydrogenimonas thermophila</name>
    <dbReference type="NCBI Taxonomy" id="223786"/>
    <lineage>
        <taxon>Bacteria</taxon>
        <taxon>Pseudomonadati</taxon>
        <taxon>Campylobacterota</taxon>
        <taxon>Epsilonproteobacteria</taxon>
        <taxon>Campylobacterales</taxon>
        <taxon>Hydrogenimonadaceae</taxon>
        <taxon>Hydrogenimonas</taxon>
    </lineage>
</organism>
<dbReference type="Pfam" id="PF03745">
    <property type="entry name" value="DUF309"/>
    <property type="match status" value="1"/>
</dbReference>
<dbReference type="Proteomes" id="UP000199227">
    <property type="component" value="Unassembled WGS sequence"/>
</dbReference>
<dbReference type="InterPro" id="IPR023203">
    <property type="entry name" value="TTHA0068_sf"/>
</dbReference>